<feature type="region of interest" description="Disordered" evidence="3">
    <location>
        <begin position="20"/>
        <end position="39"/>
    </location>
</feature>
<dbReference type="Gene3D" id="1.25.40.10">
    <property type="entry name" value="Tetratricopeptide repeat domain"/>
    <property type="match status" value="1"/>
</dbReference>
<proteinExistence type="inferred from homology"/>
<feature type="chain" id="PRO_5040867568" evidence="4">
    <location>
        <begin position="21"/>
        <end position="225"/>
    </location>
</feature>
<accession>A0A9X3X2P5</accession>
<dbReference type="InterPro" id="IPR006597">
    <property type="entry name" value="Sel1-like"/>
</dbReference>
<evidence type="ECO:0000256" key="3">
    <source>
        <dbReference type="SAM" id="MobiDB-lite"/>
    </source>
</evidence>
<dbReference type="InterPro" id="IPR011990">
    <property type="entry name" value="TPR-like_helical_dom_sf"/>
</dbReference>
<feature type="compositionally biased region" description="Pro residues" evidence="3">
    <location>
        <begin position="22"/>
        <end position="34"/>
    </location>
</feature>
<protein>
    <submittedName>
        <fullName evidence="5">Sel1 repeat family protein</fullName>
    </submittedName>
</protein>
<dbReference type="RefSeq" id="WP_272420353.1">
    <property type="nucleotide sequence ID" value="NZ_JAGTJJ010000005.1"/>
</dbReference>
<evidence type="ECO:0000256" key="2">
    <source>
        <dbReference type="ARBA" id="ARBA00022737"/>
    </source>
</evidence>
<reference evidence="5 6" key="1">
    <citation type="submission" date="2021-04" db="EMBL/GenBank/DDBJ databases">
        <title>Genome analysis of Polyangium sp.</title>
        <authorList>
            <person name="Li Y."/>
            <person name="Wang J."/>
        </authorList>
    </citation>
    <scope>NUCLEOTIDE SEQUENCE [LARGE SCALE GENOMIC DNA]</scope>
    <source>
        <strain evidence="5 6">SDU14</strain>
    </source>
</reference>
<name>A0A9X3X2P5_9BACT</name>
<dbReference type="EMBL" id="JAGTJJ010000005">
    <property type="protein sequence ID" value="MDC3981685.1"/>
    <property type="molecule type" value="Genomic_DNA"/>
</dbReference>
<evidence type="ECO:0000256" key="1">
    <source>
        <dbReference type="ARBA" id="ARBA00008486"/>
    </source>
</evidence>
<evidence type="ECO:0000256" key="4">
    <source>
        <dbReference type="SAM" id="SignalP"/>
    </source>
</evidence>
<comment type="similarity">
    <text evidence="1">Belongs to the hcp beta-lactamase family.</text>
</comment>
<keyword evidence="6" id="KW-1185">Reference proteome</keyword>
<evidence type="ECO:0000313" key="5">
    <source>
        <dbReference type="EMBL" id="MDC3981685.1"/>
    </source>
</evidence>
<sequence length="225" mass="23724">MTQRFLLLLFASALLTGCGADPSPPSTPPPPAPDATPDKGRMVFIHGAGSGKHSDEIAAHDEGCQKNDLASCHALGLALMTPKDKQGENNKRAFAAFEKGCLGGYAASCNGLGVMYIHGMGVPRNPTRAMELYKRACGGDVSTACLHVAMAYESGNDAVVADWPSAVYYYESACTLGATQGCLTAGKAFAEGDRVERDPEKARKLYDRGCQEGDDDACKARDALK</sequence>
<gene>
    <name evidence="5" type="ORF">KEG57_14315</name>
</gene>
<dbReference type="PANTHER" id="PTHR13891:SF1">
    <property type="entry name" value="CYTOCHROME C OXIDASE ASSEMBLY FACTOR 7"/>
    <property type="match status" value="1"/>
</dbReference>
<dbReference type="InterPro" id="IPR040239">
    <property type="entry name" value="HcpB-like"/>
</dbReference>
<dbReference type="PROSITE" id="PS51257">
    <property type="entry name" value="PROKAR_LIPOPROTEIN"/>
    <property type="match status" value="1"/>
</dbReference>
<evidence type="ECO:0000313" key="6">
    <source>
        <dbReference type="Proteomes" id="UP001151081"/>
    </source>
</evidence>
<dbReference type="AlphaFoldDB" id="A0A9X3X2P5"/>
<dbReference type="Proteomes" id="UP001151081">
    <property type="component" value="Unassembled WGS sequence"/>
</dbReference>
<keyword evidence="2" id="KW-0677">Repeat</keyword>
<keyword evidence="4" id="KW-0732">Signal</keyword>
<dbReference type="SMART" id="SM00671">
    <property type="entry name" value="SEL1"/>
    <property type="match status" value="4"/>
</dbReference>
<feature type="signal peptide" evidence="4">
    <location>
        <begin position="1"/>
        <end position="20"/>
    </location>
</feature>
<comment type="caution">
    <text evidence="5">The sequence shown here is derived from an EMBL/GenBank/DDBJ whole genome shotgun (WGS) entry which is preliminary data.</text>
</comment>
<dbReference type="PANTHER" id="PTHR13891">
    <property type="entry name" value="CYTOCHROME C OXIDASE ASSEMBLY FACTOR 7"/>
    <property type="match status" value="1"/>
</dbReference>
<organism evidence="5 6">
    <name type="scientific">Polyangium jinanense</name>
    <dbReference type="NCBI Taxonomy" id="2829994"/>
    <lineage>
        <taxon>Bacteria</taxon>
        <taxon>Pseudomonadati</taxon>
        <taxon>Myxococcota</taxon>
        <taxon>Polyangia</taxon>
        <taxon>Polyangiales</taxon>
        <taxon>Polyangiaceae</taxon>
        <taxon>Polyangium</taxon>
    </lineage>
</organism>
<dbReference type="Pfam" id="PF08238">
    <property type="entry name" value="Sel1"/>
    <property type="match status" value="3"/>
</dbReference>
<dbReference type="SUPFAM" id="SSF81901">
    <property type="entry name" value="HCP-like"/>
    <property type="match status" value="1"/>
</dbReference>